<dbReference type="EMBL" id="JZRB01000034">
    <property type="protein sequence ID" value="KJV30023.1"/>
    <property type="molecule type" value="Genomic_DNA"/>
</dbReference>
<comment type="caution">
    <text evidence="1">The sequence shown here is derived from an EMBL/GenBank/DDBJ whole genome shotgun (WGS) entry which is preliminary data.</text>
</comment>
<dbReference type="Proteomes" id="UP000033651">
    <property type="component" value="Unassembled WGS sequence"/>
</dbReference>
<dbReference type="AlphaFoldDB" id="A0A0F3KFP2"/>
<evidence type="ECO:0000313" key="2">
    <source>
        <dbReference type="Proteomes" id="UP000033651"/>
    </source>
</evidence>
<gene>
    <name evidence="1" type="ORF">VI08_15270</name>
</gene>
<evidence type="ECO:0000313" key="1">
    <source>
        <dbReference type="EMBL" id="KJV30023.1"/>
    </source>
</evidence>
<keyword evidence="2" id="KW-1185">Reference proteome</keyword>
<organism evidence="1 2">
    <name type="scientific">Luteibacter yeojuensis</name>
    <dbReference type="NCBI Taxonomy" id="345309"/>
    <lineage>
        <taxon>Bacteria</taxon>
        <taxon>Pseudomonadati</taxon>
        <taxon>Pseudomonadota</taxon>
        <taxon>Gammaproteobacteria</taxon>
        <taxon>Lysobacterales</taxon>
        <taxon>Rhodanobacteraceae</taxon>
        <taxon>Luteibacter</taxon>
    </lineage>
</organism>
<dbReference type="PATRIC" id="fig|345309.4.peg.2657"/>
<accession>A0A0F3KFP2</accession>
<name>A0A0F3KFP2_9GAMM</name>
<proteinExistence type="predicted"/>
<protein>
    <submittedName>
        <fullName evidence="1">Uncharacterized protein</fullName>
    </submittedName>
</protein>
<reference evidence="1 2" key="1">
    <citation type="submission" date="2015-03" db="EMBL/GenBank/DDBJ databases">
        <title>Draft genome sequence of Luteibacter yeojuensis strain SU11.</title>
        <authorList>
            <person name="Sulaiman J."/>
            <person name="Priya K."/>
            <person name="Chan K.-G."/>
        </authorList>
    </citation>
    <scope>NUCLEOTIDE SEQUENCE [LARGE SCALE GENOMIC DNA]</scope>
    <source>
        <strain evidence="1 2">SU11</strain>
    </source>
</reference>
<sequence length="208" mass="22830">MHVEGQFNATPAIYDSKTQHWSFSVIPLKGPWFDVTIDENTGDVCARYPDQGYCGGMSSVKQAIDDAKADFARREDARLNPAPDIDDLRLMLIHRAQEGGATRPETWYLSLKDTDGKDVDPSQGFLARASSATITLLPISAMPEVKGTVFATRLNIGQPLRRQDGDYDVSYGVWTMGSGRMGGVGNDLRVTHDANGWHVVAVLGRDMI</sequence>